<evidence type="ECO:0000313" key="4">
    <source>
        <dbReference type="Proteomes" id="UP000774617"/>
    </source>
</evidence>
<keyword evidence="1" id="KW-0812">Transmembrane</keyword>
<gene>
    <name evidence="3" type="ORF">B0J12DRAFT_703672</name>
</gene>
<dbReference type="EMBL" id="JAGTJR010000037">
    <property type="protein sequence ID" value="KAH7034300.1"/>
    <property type="molecule type" value="Genomic_DNA"/>
</dbReference>
<comment type="caution">
    <text evidence="3">The sequence shown here is derived from an EMBL/GenBank/DDBJ whole genome shotgun (WGS) entry which is preliminary data.</text>
</comment>
<keyword evidence="4" id="KW-1185">Reference proteome</keyword>
<reference evidence="3 4" key="1">
    <citation type="journal article" date="2021" name="Nat. Commun.">
        <title>Genetic determinants of endophytism in the Arabidopsis root mycobiome.</title>
        <authorList>
            <person name="Mesny F."/>
            <person name="Miyauchi S."/>
            <person name="Thiergart T."/>
            <person name="Pickel B."/>
            <person name="Atanasova L."/>
            <person name="Karlsson M."/>
            <person name="Huettel B."/>
            <person name="Barry K.W."/>
            <person name="Haridas S."/>
            <person name="Chen C."/>
            <person name="Bauer D."/>
            <person name="Andreopoulos W."/>
            <person name="Pangilinan J."/>
            <person name="LaButti K."/>
            <person name="Riley R."/>
            <person name="Lipzen A."/>
            <person name="Clum A."/>
            <person name="Drula E."/>
            <person name="Henrissat B."/>
            <person name="Kohler A."/>
            <person name="Grigoriev I.V."/>
            <person name="Martin F.M."/>
            <person name="Hacquard S."/>
        </authorList>
    </citation>
    <scope>NUCLEOTIDE SEQUENCE [LARGE SCALE GENOMIC DNA]</scope>
    <source>
        <strain evidence="3 4">MPI-SDFR-AT-0080</strain>
    </source>
</reference>
<feature type="signal peptide" evidence="2">
    <location>
        <begin position="1"/>
        <end position="20"/>
    </location>
</feature>
<feature type="chain" id="PRO_5045597917" evidence="2">
    <location>
        <begin position="21"/>
        <end position="209"/>
    </location>
</feature>
<protein>
    <submittedName>
        <fullName evidence="3">Uncharacterized protein</fullName>
    </submittedName>
</protein>
<evidence type="ECO:0000256" key="1">
    <source>
        <dbReference type="SAM" id="Phobius"/>
    </source>
</evidence>
<keyword evidence="1" id="KW-1133">Transmembrane helix</keyword>
<sequence length="209" mass="21198">MKFFAAAAAALSVLSMGVFAAPTASEAGVYNGLEARSGEVTVCSVLTDLHAQIQIHTGRINATYVGQSQSALSQIQKTTCVSTVKVELSAIADIVTSATTKLHGCSKAGAENDVIISLIVKIVFEIVCTINGVVAYLGASALLLLNFTINLVINVLGSLLLAVEGIVAGVLAVAWGLVSGVLGLVLPGVGSLFIGLGNTLHGECGCVSQ</sequence>
<keyword evidence="1" id="KW-0472">Membrane</keyword>
<evidence type="ECO:0000313" key="3">
    <source>
        <dbReference type="EMBL" id="KAH7034300.1"/>
    </source>
</evidence>
<organism evidence="3 4">
    <name type="scientific">Macrophomina phaseolina</name>
    <dbReference type="NCBI Taxonomy" id="35725"/>
    <lineage>
        <taxon>Eukaryota</taxon>
        <taxon>Fungi</taxon>
        <taxon>Dikarya</taxon>
        <taxon>Ascomycota</taxon>
        <taxon>Pezizomycotina</taxon>
        <taxon>Dothideomycetes</taxon>
        <taxon>Dothideomycetes incertae sedis</taxon>
        <taxon>Botryosphaeriales</taxon>
        <taxon>Botryosphaeriaceae</taxon>
        <taxon>Macrophomina</taxon>
    </lineage>
</organism>
<dbReference type="Proteomes" id="UP000774617">
    <property type="component" value="Unassembled WGS sequence"/>
</dbReference>
<proteinExistence type="predicted"/>
<keyword evidence="2" id="KW-0732">Signal</keyword>
<name>A0ABQ8FY12_9PEZI</name>
<accession>A0ABQ8FY12</accession>
<feature type="transmembrane region" description="Helical" evidence="1">
    <location>
        <begin position="133"/>
        <end position="153"/>
    </location>
</feature>
<evidence type="ECO:0000256" key="2">
    <source>
        <dbReference type="SAM" id="SignalP"/>
    </source>
</evidence>